<evidence type="ECO:0000256" key="1">
    <source>
        <dbReference type="SAM" id="MobiDB-lite"/>
    </source>
</evidence>
<comment type="caution">
    <text evidence="3">The sequence shown here is derived from an EMBL/GenBank/DDBJ whole genome shotgun (WGS) entry which is preliminary data.</text>
</comment>
<feature type="domain" description="Glyoxalase At5g48480-like N-terminal" evidence="2">
    <location>
        <begin position="46"/>
        <end position="96"/>
    </location>
</feature>
<dbReference type="Gene3D" id="3.10.180.10">
    <property type="entry name" value="2,3-Dihydroxybiphenyl 1,2-Dioxygenase, domain 1"/>
    <property type="match status" value="1"/>
</dbReference>
<name>A0AAD4S959_9MAGN</name>
<feature type="region of interest" description="Disordered" evidence="1">
    <location>
        <begin position="1"/>
        <end position="33"/>
    </location>
</feature>
<sequence length="183" mass="19659">MAERDVPASATGDLTNGSSDATTTKNAVKSRKTSGKGNFSLELVLEIKGSKAYEAIEFYKTAFGAQELKRKFHPTSIADQEVLASADLKIGSLVFSLDFSAQIYRTTAIADGSGWDRWAIVKEYESDDVVNGVVNNAVAAGAVLEMTEDGCYNGPIAKLNDPYGYIWLICSAKKKKMTKVAAA</sequence>
<dbReference type="EMBL" id="JAJJMB010012382">
    <property type="protein sequence ID" value="KAI3877320.1"/>
    <property type="molecule type" value="Genomic_DNA"/>
</dbReference>
<dbReference type="Proteomes" id="UP001202328">
    <property type="component" value="Unassembled WGS sequence"/>
</dbReference>
<keyword evidence="4" id="KW-1185">Reference proteome</keyword>
<reference evidence="3" key="1">
    <citation type="submission" date="2022-04" db="EMBL/GenBank/DDBJ databases">
        <title>A functionally conserved STORR gene fusion in Papaver species that diverged 16.8 million years ago.</title>
        <authorList>
            <person name="Catania T."/>
        </authorList>
    </citation>
    <scope>NUCLEOTIDE SEQUENCE</scope>
    <source>
        <strain evidence="3">S-188037</strain>
    </source>
</reference>
<proteinExistence type="predicted"/>
<gene>
    <name evidence="3" type="ORF">MKW98_014435</name>
</gene>
<feature type="compositionally biased region" description="Polar residues" evidence="1">
    <location>
        <begin position="12"/>
        <end position="27"/>
    </location>
</feature>
<dbReference type="PANTHER" id="PTHR34109:SF1">
    <property type="entry name" value="VOC DOMAIN-CONTAINING PROTEIN"/>
    <property type="match status" value="1"/>
</dbReference>
<dbReference type="AlphaFoldDB" id="A0AAD4S959"/>
<dbReference type="InterPro" id="IPR054576">
    <property type="entry name" value="At5g48480-like_N"/>
</dbReference>
<dbReference type="InterPro" id="IPR029068">
    <property type="entry name" value="Glyas_Bleomycin-R_OHBP_Dase"/>
</dbReference>
<dbReference type="Pfam" id="PF22656">
    <property type="entry name" value="At5g48480-like_N"/>
    <property type="match status" value="1"/>
</dbReference>
<dbReference type="PANTHER" id="PTHR34109">
    <property type="entry name" value="BNAUNNG04460D PROTEIN-RELATED"/>
    <property type="match status" value="1"/>
</dbReference>
<evidence type="ECO:0000313" key="4">
    <source>
        <dbReference type="Proteomes" id="UP001202328"/>
    </source>
</evidence>
<evidence type="ECO:0000313" key="3">
    <source>
        <dbReference type="EMBL" id="KAI3877320.1"/>
    </source>
</evidence>
<protein>
    <recommendedName>
        <fullName evidence="2">Glyoxalase At5g48480-like N-terminal domain-containing protein</fullName>
    </recommendedName>
</protein>
<dbReference type="SUPFAM" id="SSF54593">
    <property type="entry name" value="Glyoxalase/Bleomycin resistance protein/Dihydroxybiphenyl dioxygenase"/>
    <property type="match status" value="1"/>
</dbReference>
<evidence type="ECO:0000259" key="2">
    <source>
        <dbReference type="Pfam" id="PF22656"/>
    </source>
</evidence>
<organism evidence="3 4">
    <name type="scientific">Papaver atlanticum</name>
    <dbReference type="NCBI Taxonomy" id="357466"/>
    <lineage>
        <taxon>Eukaryota</taxon>
        <taxon>Viridiplantae</taxon>
        <taxon>Streptophyta</taxon>
        <taxon>Embryophyta</taxon>
        <taxon>Tracheophyta</taxon>
        <taxon>Spermatophyta</taxon>
        <taxon>Magnoliopsida</taxon>
        <taxon>Ranunculales</taxon>
        <taxon>Papaveraceae</taxon>
        <taxon>Papaveroideae</taxon>
        <taxon>Papaver</taxon>
    </lineage>
</organism>
<accession>A0AAD4S959</accession>